<proteinExistence type="predicted"/>
<dbReference type="EMBL" id="BK015335">
    <property type="protein sequence ID" value="DAE01878.1"/>
    <property type="molecule type" value="Genomic_DNA"/>
</dbReference>
<protein>
    <submittedName>
        <fullName evidence="1">Uncharacterized protein</fullName>
    </submittedName>
</protein>
<sequence length="30" mass="3581">MSIFLYFFLNIISKIFIFKTLKSAILNIKN</sequence>
<organism evidence="1">
    <name type="scientific">Phage sp. ctnfz20</name>
    <dbReference type="NCBI Taxonomy" id="2825798"/>
    <lineage>
        <taxon>Viruses</taxon>
    </lineage>
</organism>
<reference evidence="1" key="1">
    <citation type="journal article" date="2021" name="Proc. Natl. Acad. Sci. U.S.A.">
        <title>A Catalog of Tens of Thousands of Viruses from Human Metagenomes Reveals Hidden Associations with Chronic Diseases.</title>
        <authorList>
            <person name="Tisza M.J."/>
            <person name="Buck C.B."/>
        </authorList>
    </citation>
    <scope>NUCLEOTIDE SEQUENCE</scope>
    <source>
        <strain evidence="1">Ctnfz20</strain>
    </source>
</reference>
<accession>A0A8S5P478</accession>
<name>A0A8S5P478_9VIRU</name>
<evidence type="ECO:0000313" key="1">
    <source>
        <dbReference type="EMBL" id="DAE01878.1"/>
    </source>
</evidence>